<dbReference type="SUPFAM" id="SSF54001">
    <property type="entry name" value="Cysteine proteinases"/>
    <property type="match status" value="1"/>
</dbReference>
<sequence length="1614" mass="178856">MSREETTDKQLQERANAAAWLASVALRFDDGTPLETADLVEECRENLHRLPLDGTAIAGLTPHHTLNHSQLTSLLGDHWLDDSTILAGTQYILYNAANPSITAADTFLLSWLKNLSSRSEGREYEPVNELDRSIQSRIVTQVYMPLHVFGNHWSLFHLDLAARTWSYADCFHGHLSPPSDQLDLIIWWLKGLGVNFEEFSSTPLANNLPRQLDAFSCGIIVLSLMASRLLHHTTWSPARAAVDRMLWFLRLTSPPSDGDDSDSDDDDDYPGFLACTRSAADDPASCSPPPPPSPSQPPSTTGSSPPPVSVSEPSVLGKRHASTAPTTRAPTANDSDDDSCYSDSVEGARYRRKARMGPRDGSSWALQRELRKHSKDKGFRTHSMKLRNFQEKILSIDPNAEFKESDACAVRCSACAKWLQMRLLYDTRRFSEHRRGGKCRSTQAKGSITKSLLSMGFVRTKKDLDTSQLCMSPLPCPGLTREAEPKVEAYICRTSATYGGAPSRMSIARTLFDIIDLKVLWSDLNAKQQRMVLRREVTLAAWRIVREVEAVFSVKCDITVYTAIGKDPSPCHSCKSLLELHSFQVALRRPQPSEANMKYVPKAHRCTQLGEIYLKYHGVRELLEKDDGRSPWLRFAIGATSGEYQCETLLGMVEAFVVKSRRLQQGKSLRNIQYSSAFSDFCNVLASLAPVGYRTFREQFGGRTVDGMRKLRAKQPKFHPGFSPVNAATAADILLRYNYRGPIALSWDDTDLEPGVSVFQESKDVCLVVGGVNGVVRVTSEDDLDSVFTNAQLKQATKLRLWILTVPLPKVPPIIVAAVARDPSSSALELQTMHDNLVSLLHSHGIYPVSGSSDGTETERALQSLIVDAAGATRSYIIPNSHLGTPAHITLTIPLVDSSHPFIPVQDSKHALKTARNQILTGARLLTLGDDVLHFHQLRSIAHAGGALLVRDVDRLDRQDDRAAARVFSAAMLDDLLDRFPQQRALAIYLFVLGELVDAWQNRRISHLSRAKMVMRARFFLTAWRTHIVSHPEHNVNTHFISRESFDIFLTLCDSLLSLIIVYRMYYANYPLLPWLHSTESCEHAFGSLRRIKEDFTYGDMLAAVRKVDILMAGAFRDMTAEQKANVGAAGYCHTYFEVRDIDLRELSRFPTDQEFGLASDAAFLEVSPLLELVGISLRDMLTKYVPPPRQLAIRQQVVSPQEASLSSLLALYDNTWRTNEERTVRTYQYALAADSAARSQELAELPELSDDHITGIQTLLSALPFGVEMPDKSSSIGSSPPSSTTTTPVAAVFVVDNTLQRDALVAQRIDHQTEFAMKAVRKTGSASILMGMNPRTLQRFCEQGPSLRETLISKLKGLANEAQRRIEQQQSSSGLTRQIRLTGTFAGGATTTQEQSKATVKAVNANRFLQLRDQVLAPYRGVVHENLSTANINPINVLSTGHLVIALSPLAGSVEVFLGEVIIMYSRGNGKNAKHDWVPQIDNLGLASYIYVLKYIPMAGHSVFTALACPQLASPSFIQVPRTHLLFSLALYDSIDRSQSISISGRRFGLITLCPNASSLFTALENRRHSLVQIVAEFKRLLAGNGGAQILPLQAQAATIAEVEENSESDSEP</sequence>
<dbReference type="PROSITE" id="PS50600">
    <property type="entry name" value="ULP_PROTEASE"/>
    <property type="match status" value="1"/>
</dbReference>
<dbReference type="Proteomes" id="UP000521943">
    <property type="component" value="Unassembled WGS sequence"/>
</dbReference>
<dbReference type="Gene3D" id="3.40.395.10">
    <property type="entry name" value="Adenoviral Proteinase, Chain A"/>
    <property type="match status" value="1"/>
</dbReference>
<evidence type="ECO:0000313" key="7">
    <source>
        <dbReference type="Proteomes" id="UP000521943"/>
    </source>
</evidence>
<feature type="region of interest" description="Disordered" evidence="4">
    <location>
        <begin position="254"/>
        <end position="344"/>
    </location>
</feature>
<keyword evidence="7" id="KW-1185">Reference proteome</keyword>
<reference evidence="6 7" key="1">
    <citation type="submission" date="2020-07" db="EMBL/GenBank/DDBJ databases">
        <title>Comparative genomics of pyrophilous fungi reveals a link between fire events and developmental genes.</title>
        <authorList>
            <consortium name="DOE Joint Genome Institute"/>
            <person name="Steindorff A.S."/>
            <person name="Carver A."/>
            <person name="Calhoun S."/>
            <person name="Stillman K."/>
            <person name="Liu H."/>
            <person name="Lipzen A."/>
            <person name="Pangilinan J."/>
            <person name="Labutti K."/>
            <person name="Bruns T.D."/>
            <person name="Grigoriev I.V."/>
        </authorList>
    </citation>
    <scope>NUCLEOTIDE SEQUENCE [LARGE SCALE GENOMIC DNA]</scope>
    <source>
        <strain evidence="6 7">CBS 144469</strain>
    </source>
</reference>
<dbReference type="InterPro" id="IPR003653">
    <property type="entry name" value="Peptidase_C48_C"/>
</dbReference>
<feature type="domain" description="Ubiquitin-like protease family profile" evidence="5">
    <location>
        <begin position="64"/>
        <end position="228"/>
    </location>
</feature>
<evidence type="ECO:0000313" key="6">
    <source>
        <dbReference type="EMBL" id="KAF6742271.1"/>
    </source>
</evidence>
<proteinExistence type="inferred from homology"/>
<dbReference type="EMBL" id="JACGCI010000191">
    <property type="protein sequence ID" value="KAF6742271.1"/>
    <property type="molecule type" value="Genomic_DNA"/>
</dbReference>
<feature type="compositionally biased region" description="Low complexity" evidence="4">
    <location>
        <begin position="322"/>
        <end position="332"/>
    </location>
</feature>
<gene>
    <name evidence="6" type="ORF">DFP72DRAFT_1022703</name>
</gene>
<feature type="compositionally biased region" description="Acidic residues" evidence="4">
    <location>
        <begin position="257"/>
        <end position="269"/>
    </location>
</feature>
<evidence type="ECO:0000256" key="4">
    <source>
        <dbReference type="SAM" id="MobiDB-lite"/>
    </source>
</evidence>
<feature type="compositionally biased region" description="Low complexity" evidence="4">
    <location>
        <begin position="298"/>
        <end position="314"/>
    </location>
</feature>
<keyword evidence="2" id="KW-0645">Protease</keyword>
<comment type="similarity">
    <text evidence="1">Belongs to the peptidase C48 family.</text>
</comment>
<dbReference type="Pfam" id="PF02902">
    <property type="entry name" value="Peptidase_C48"/>
    <property type="match status" value="1"/>
</dbReference>
<keyword evidence="3" id="KW-0378">Hydrolase</keyword>
<dbReference type="GO" id="GO:0008234">
    <property type="term" value="F:cysteine-type peptidase activity"/>
    <property type="evidence" value="ECO:0007669"/>
    <property type="project" value="InterPro"/>
</dbReference>
<organism evidence="6 7">
    <name type="scientific">Ephemerocybe angulata</name>
    <dbReference type="NCBI Taxonomy" id="980116"/>
    <lineage>
        <taxon>Eukaryota</taxon>
        <taxon>Fungi</taxon>
        <taxon>Dikarya</taxon>
        <taxon>Basidiomycota</taxon>
        <taxon>Agaricomycotina</taxon>
        <taxon>Agaricomycetes</taxon>
        <taxon>Agaricomycetidae</taxon>
        <taxon>Agaricales</taxon>
        <taxon>Agaricineae</taxon>
        <taxon>Psathyrellaceae</taxon>
        <taxon>Ephemerocybe</taxon>
    </lineage>
</organism>
<evidence type="ECO:0000256" key="2">
    <source>
        <dbReference type="ARBA" id="ARBA00022670"/>
    </source>
</evidence>
<dbReference type="GO" id="GO:0019783">
    <property type="term" value="F:ubiquitin-like protein peptidase activity"/>
    <property type="evidence" value="ECO:0007669"/>
    <property type="project" value="UniProtKB-ARBA"/>
</dbReference>
<accession>A0A8H6H9U7</accession>
<name>A0A8H6H9U7_9AGAR</name>
<feature type="compositionally biased region" description="Pro residues" evidence="4">
    <location>
        <begin position="286"/>
        <end position="297"/>
    </location>
</feature>
<comment type="caution">
    <text evidence="6">The sequence shown here is derived from an EMBL/GenBank/DDBJ whole genome shotgun (WGS) entry which is preliminary data.</text>
</comment>
<dbReference type="OrthoDB" id="3268677at2759"/>
<dbReference type="GO" id="GO:0006508">
    <property type="term" value="P:proteolysis"/>
    <property type="evidence" value="ECO:0007669"/>
    <property type="project" value="UniProtKB-KW"/>
</dbReference>
<evidence type="ECO:0000256" key="3">
    <source>
        <dbReference type="ARBA" id="ARBA00022801"/>
    </source>
</evidence>
<protein>
    <recommendedName>
        <fullName evidence="5">Ubiquitin-like protease family profile domain-containing protein</fullName>
    </recommendedName>
</protein>
<evidence type="ECO:0000259" key="5">
    <source>
        <dbReference type="PROSITE" id="PS50600"/>
    </source>
</evidence>
<evidence type="ECO:0000256" key="1">
    <source>
        <dbReference type="ARBA" id="ARBA00005234"/>
    </source>
</evidence>
<dbReference type="InterPro" id="IPR038765">
    <property type="entry name" value="Papain-like_cys_pep_sf"/>
</dbReference>